<comment type="caution">
    <text evidence="1">The sequence shown here is derived from an EMBL/GenBank/DDBJ whole genome shotgun (WGS) entry which is preliminary data.</text>
</comment>
<protein>
    <submittedName>
        <fullName evidence="1">Uncharacterized protein</fullName>
    </submittedName>
</protein>
<dbReference type="EMBL" id="BKCJ010505588">
    <property type="protein sequence ID" value="GFA87700.1"/>
    <property type="molecule type" value="Genomic_DNA"/>
</dbReference>
<sequence length="226" mass="27274">SNFFFNKDLEYLRYGSKGSRPALSISKMKVAYYPDAGLEQMVPDPMWIEEEYKYDITAIAVRTHIRILSVVRIKVFSMYGYDYMKKIILRRADLNEHIIAERDFKYLYLTDFEDLYLLNLQGHRNHLPPKEKKILTTTVNLWTRHLHDFMVIDSPRSVTFRDKYRVQMIMRFNEIHKFSDDTLHQIDEALDYRVKVLKVNRMNPGLNIRFWIRKDVDRSKEFMFAI</sequence>
<accession>A0A699KCG0</accession>
<organism evidence="1">
    <name type="scientific">Tanacetum cinerariifolium</name>
    <name type="common">Dalmatian daisy</name>
    <name type="synonym">Chrysanthemum cinerariifolium</name>
    <dbReference type="NCBI Taxonomy" id="118510"/>
    <lineage>
        <taxon>Eukaryota</taxon>
        <taxon>Viridiplantae</taxon>
        <taxon>Streptophyta</taxon>
        <taxon>Embryophyta</taxon>
        <taxon>Tracheophyta</taxon>
        <taxon>Spermatophyta</taxon>
        <taxon>Magnoliopsida</taxon>
        <taxon>eudicotyledons</taxon>
        <taxon>Gunneridae</taxon>
        <taxon>Pentapetalae</taxon>
        <taxon>asterids</taxon>
        <taxon>campanulids</taxon>
        <taxon>Asterales</taxon>
        <taxon>Asteraceae</taxon>
        <taxon>Asteroideae</taxon>
        <taxon>Anthemideae</taxon>
        <taxon>Anthemidinae</taxon>
        <taxon>Tanacetum</taxon>
    </lineage>
</organism>
<feature type="non-terminal residue" evidence="1">
    <location>
        <position position="1"/>
    </location>
</feature>
<evidence type="ECO:0000313" key="1">
    <source>
        <dbReference type="EMBL" id="GFA87700.1"/>
    </source>
</evidence>
<gene>
    <name evidence="1" type="ORF">Tci_659672</name>
</gene>
<dbReference type="AlphaFoldDB" id="A0A699KCG0"/>
<name>A0A699KCG0_TANCI</name>
<proteinExistence type="predicted"/>
<reference evidence="1" key="1">
    <citation type="journal article" date="2019" name="Sci. Rep.">
        <title>Draft genome of Tanacetum cinerariifolium, the natural source of mosquito coil.</title>
        <authorList>
            <person name="Yamashiro T."/>
            <person name="Shiraishi A."/>
            <person name="Satake H."/>
            <person name="Nakayama K."/>
        </authorList>
    </citation>
    <scope>NUCLEOTIDE SEQUENCE</scope>
</reference>